<sequence>MTLQVDPEALKQAAAGITGVIDGLSTAPVSGSYAAQMGRGFDDLKLTGRQMSTADAKSSMDDFCDRWEWGMRSLIQTANDIAKKLDIGAGMYAEQEKFAANSLKDAANDLAGDPSLQQKSVTLADGTVVKGTDDMSAGELFDHNSDMLTHPDVSAESVNEATESMKASASSALSDLPAAAENGALGAVPGIGPGLVAGKTVAGEVADHR</sequence>
<name>A0A916TC83_9ACTN</name>
<protein>
    <recommendedName>
        <fullName evidence="4">Excreted virulence factor EspC, type VII ESX diderm</fullName>
    </recommendedName>
</protein>
<evidence type="ECO:0000313" key="3">
    <source>
        <dbReference type="Proteomes" id="UP000621454"/>
    </source>
</evidence>
<proteinExistence type="predicted"/>
<evidence type="ECO:0000313" key="2">
    <source>
        <dbReference type="EMBL" id="GGB39742.1"/>
    </source>
</evidence>
<evidence type="ECO:0000256" key="1">
    <source>
        <dbReference type="SAM" id="MobiDB-lite"/>
    </source>
</evidence>
<organism evidence="2 3">
    <name type="scientific">Gordonia jinhuaensis</name>
    <dbReference type="NCBI Taxonomy" id="1517702"/>
    <lineage>
        <taxon>Bacteria</taxon>
        <taxon>Bacillati</taxon>
        <taxon>Actinomycetota</taxon>
        <taxon>Actinomycetes</taxon>
        <taxon>Mycobacteriales</taxon>
        <taxon>Gordoniaceae</taxon>
        <taxon>Gordonia</taxon>
    </lineage>
</organism>
<dbReference type="InterPro" id="IPR022536">
    <property type="entry name" value="EspC"/>
</dbReference>
<accession>A0A916TC83</accession>
<dbReference type="EMBL" id="BMGC01000024">
    <property type="protein sequence ID" value="GGB39742.1"/>
    <property type="molecule type" value="Genomic_DNA"/>
</dbReference>
<dbReference type="GO" id="GO:0009306">
    <property type="term" value="P:protein secretion"/>
    <property type="evidence" value="ECO:0007669"/>
    <property type="project" value="InterPro"/>
</dbReference>
<dbReference type="AlphaFoldDB" id="A0A916TC83"/>
<comment type="caution">
    <text evidence="2">The sequence shown here is derived from an EMBL/GenBank/DDBJ whole genome shotgun (WGS) entry which is preliminary data.</text>
</comment>
<reference evidence="2" key="2">
    <citation type="submission" date="2020-09" db="EMBL/GenBank/DDBJ databases">
        <authorList>
            <person name="Sun Q."/>
            <person name="Zhou Y."/>
        </authorList>
    </citation>
    <scope>NUCLEOTIDE SEQUENCE</scope>
    <source>
        <strain evidence="2">CGMCC 1.12827</strain>
    </source>
</reference>
<keyword evidence="3" id="KW-1185">Reference proteome</keyword>
<dbReference type="RefSeq" id="WP_188587326.1">
    <property type="nucleotide sequence ID" value="NZ_BMGC01000024.1"/>
</dbReference>
<evidence type="ECO:0008006" key="4">
    <source>
        <dbReference type="Google" id="ProtNLM"/>
    </source>
</evidence>
<gene>
    <name evidence="2" type="ORF">GCM10011489_29240</name>
</gene>
<dbReference type="Proteomes" id="UP000621454">
    <property type="component" value="Unassembled WGS sequence"/>
</dbReference>
<reference evidence="2" key="1">
    <citation type="journal article" date="2014" name="Int. J. Syst. Evol. Microbiol.">
        <title>Complete genome sequence of Corynebacterium casei LMG S-19264T (=DSM 44701T), isolated from a smear-ripened cheese.</title>
        <authorList>
            <consortium name="US DOE Joint Genome Institute (JGI-PGF)"/>
            <person name="Walter F."/>
            <person name="Albersmeier A."/>
            <person name="Kalinowski J."/>
            <person name="Ruckert C."/>
        </authorList>
    </citation>
    <scope>NUCLEOTIDE SEQUENCE</scope>
    <source>
        <strain evidence="2">CGMCC 1.12827</strain>
    </source>
</reference>
<feature type="region of interest" description="Disordered" evidence="1">
    <location>
        <begin position="135"/>
        <end position="166"/>
    </location>
</feature>
<dbReference type="Pfam" id="PF10824">
    <property type="entry name" value="T7SS_ESX_EspC"/>
    <property type="match status" value="1"/>
</dbReference>